<keyword evidence="4" id="KW-1185">Reference proteome</keyword>
<evidence type="ECO:0000313" key="3">
    <source>
        <dbReference type="EMBL" id="GMI25120.1"/>
    </source>
</evidence>
<dbReference type="Proteomes" id="UP001165060">
    <property type="component" value="Unassembled WGS sequence"/>
</dbReference>
<feature type="coiled-coil region" evidence="1">
    <location>
        <begin position="49"/>
        <end position="83"/>
    </location>
</feature>
<feature type="compositionally biased region" description="Basic and acidic residues" evidence="2">
    <location>
        <begin position="129"/>
        <end position="171"/>
    </location>
</feature>
<evidence type="ECO:0000256" key="1">
    <source>
        <dbReference type="SAM" id="Coils"/>
    </source>
</evidence>
<name>A0ABQ6MFT6_9STRA</name>
<feature type="compositionally biased region" description="Basic and acidic residues" evidence="2">
    <location>
        <begin position="192"/>
        <end position="201"/>
    </location>
</feature>
<organism evidence="3 4">
    <name type="scientific">Tetraparma gracilis</name>
    <dbReference type="NCBI Taxonomy" id="2962635"/>
    <lineage>
        <taxon>Eukaryota</taxon>
        <taxon>Sar</taxon>
        <taxon>Stramenopiles</taxon>
        <taxon>Ochrophyta</taxon>
        <taxon>Bolidophyceae</taxon>
        <taxon>Parmales</taxon>
        <taxon>Triparmaceae</taxon>
        <taxon>Tetraparma</taxon>
    </lineage>
</organism>
<dbReference type="EMBL" id="BRYB01002769">
    <property type="protein sequence ID" value="GMI25120.1"/>
    <property type="molecule type" value="Genomic_DNA"/>
</dbReference>
<feature type="region of interest" description="Disordered" evidence="2">
    <location>
        <begin position="113"/>
        <end position="212"/>
    </location>
</feature>
<evidence type="ECO:0000256" key="2">
    <source>
        <dbReference type="SAM" id="MobiDB-lite"/>
    </source>
</evidence>
<protein>
    <submittedName>
        <fullName evidence="3">Uncharacterized protein</fullName>
    </submittedName>
</protein>
<feature type="region of interest" description="Disordered" evidence="2">
    <location>
        <begin position="13"/>
        <end position="41"/>
    </location>
</feature>
<accession>A0ABQ6MFT6</accession>
<proteinExistence type="predicted"/>
<keyword evidence="1" id="KW-0175">Coiled coil</keyword>
<reference evidence="3 4" key="1">
    <citation type="journal article" date="2023" name="Commun. Biol.">
        <title>Genome analysis of Parmales, the sister group of diatoms, reveals the evolutionary specialization of diatoms from phago-mixotrophs to photoautotrophs.</title>
        <authorList>
            <person name="Ban H."/>
            <person name="Sato S."/>
            <person name="Yoshikawa S."/>
            <person name="Yamada K."/>
            <person name="Nakamura Y."/>
            <person name="Ichinomiya M."/>
            <person name="Sato N."/>
            <person name="Blanc-Mathieu R."/>
            <person name="Endo H."/>
            <person name="Kuwata A."/>
            <person name="Ogata H."/>
        </authorList>
    </citation>
    <scope>NUCLEOTIDE SEQUENCE [LARGE SCALE GENOMIC DNA]</scope>
</reference>
<gene>
    <name evidence="3" type="ORF">TeGR_g11000</name>
</gene>
<sequence length="212" mass="23290">MFTEMSNWAKSIWSTAATAAPDPNAPPPPQGGGFTRKLTPEEVEKRRVALEEQRKRDEAERLVREAKAQAKAQQEEEDRAEACGMFAKKQRVEYNDRVVSADTWVPAQVIGVHLDDGPENPYYTIAFQRTRDGETEDMEKQTQPERIRRYPKKEPEPAAEPEAPKEEEGVKGVEGAEGAGADIEGAEEAGEGDVKKQKVEAPEGGAADAGAQ</sequence>
<evidence type="ECO:0000313" key="4">
    <source>
        <dbReference type="Proteomes" id="UP001165060"/>
    </source>
</evidence>
<comment type="caution">
    <text evidence="3">The sequence shown here is derived from an EMBL/GenBank/DDBJ whole genome shotgun (WGS) entry which is preliminary data.</text>
</comment>